<evidence type="ECO:0000313" key="3">
    <source>
        <dbReference type="Proteomes" id="UP000067738"/>
    </source>
</evidence>
<dbReference type="Proteomes" id="UP000067738">
    <property type="component" value="Chromosome"/>
</dbReference>
<dbReference type="KEGG" id="mmil:sm9_1051"/>
<evidence type="ECO:0000313" key="2">
    <source>
        <dbReference type="EMBL" id="ALT68840.1"/>
    </source>
</evidence>
<evidence type="ECO:0000256" key="1">
    <source>
        <dbReference type="SAM" id="Phobius"/>
    </source>
</evidence>
<name>A0A0U3E955_9EURY</name>
<sequence>MVILLVFLFIFGINIVSAADINENSTNVLASQNMDLIYSDVDGYDDVLADNSSKVSTEISVENVVTKAGSNITIPINVSSADGMPLNCNVTALLPDGTNQIVNIINGNGNVGYFIPEDYSGEYDFSIEFLGNENYLPSTATGLITIPPKIPVQIFIRDINAKPGENINIPIYVVPYYGLVFNGNIVVELPDGSTKILTITNGFGTVDWTVPMDYNGTFNVTASFEGNDTYLAANGTGFIFVSLDSPQSTQEGNQIQNNVNAMVDKNATGNPIMVLLMVLALLGINIKRKQ</sequence>
<keyword evidence="1" id="KW-1133">Transmembrane helix</keyword>
<organism evidence="2 3">
    <name type="scientific">Methanobrevibacter millerae</name>
    <dbReference type="NCBI Taxonomy" id="230361"/>
    <lineage>
        <taxon>Archaea</taxon>
        <taxon>Methanobacteriati</taxon>
        <taxon>Methanobacteriota</taxon>
        <taxon>Methanomada group</taxon>
        <taxon>Methanobacteria</taxon>
        <taxon>Methanobacteriales</taxon>
        <taxon>Methanobacteriaceae</taxon>
        <taxon>Methanobrevibacter</taxon>
    </lineage>
</organism>
<keyword evidence="1" id="KW-0472">Membrane</keyword>
<feature type="transmembrane region" description="Helical" evidence="1">
    <location>
        <begin position="267"/>
        <end position="286"/>
    </location>
</feature>
<reference evidence="2 3" key="1">
    <citation type="submission" date="2015-04" db="EMBL/GenBank/DDBJ databases">
        <title>The complete genome sequence of the rumen methanogen Methanobrevibacter millerae SM9.</title>
        <authorList>
            <person name="Leahy S.C."/>
            <person name="Kelly W.J."/>
            <person name="Pacheco D.M."/>
            <person name="Li D."/>
            <person name="Altermann E."/>
            <person name="Attwood G.T."/>
        </authorList>
    </citation>
    <scope>NUCLEOTIDE SEQUENCE [LARGE SCALE GENOMIC DNA]</scope>
    <source>
        <strain evidence="2 3">SM9</strain>
    </source>
</reference>
<accession>A0A0U3E955</accession>
<protein>
    <submittedName>
        <fullName evidence="2">Adhesin-like protein</fullName>
    </submittedName>
</protein>
<keyword evidence="1" id="KW-0812">Transmembrane</keyword>
<proteinExistence type="predicted"/>
<dbReference type="PATRIC" id="fig|230361.4.peg.1083"/>
<keyword evidence="3" id="KW-1185">Reference proteome</keyword>
<dbReference type="AlphaFoldDB" id="A0A0U3E955"/>
<gene>
    <name evidence="2" type="ORF">sm9_1051</name>
</gene>
<dbReference type="EMBL" id="CP011266">
    <property type="protein sequence ID" value="ALT68840.1"/>
    <property type="molecule type" value="Genomic_DNA"/>
</dbReference>